<evidence type="ECO:0000313" key="3">
    <source>
        <dbReference type="Proteomes" id="UP001484097"/>
    </source>
</evidence>
<dbReference type="Pfam" id="PF07077">
    <property type="entry name" value="DUF1345"/>
    <property type="match status" value="1"/>
</dbReference>
<feature type="transmembrane region" description="Helical" evidence="1">
    <location>
        <begin position="121"/>
        <end position="142"/>
    </location>
</feature>
<name>A0ABV0IM28_9MICC</name>
<comment type="caution">
    <text evidence="2">The sequence shown here is derived from an EMBL/GenBank/DDBJ whole genome shotgun (WGS) entry which is preliminary data.</text>
</comment>
<gene>
    <name evidence="2" type="ORF">ABDK96_15845</name>
</gene>
<feature type="transmembrane region" description="Helical" evidence="1">
    <location>
        <begin position="228"/>
        <end position="247"/>
    </location>
</feature>
<dbReference type="EMBL" id="JBDXMX010000010">
    <property type="protein sequence ID" value="MEO9249155.1"/>
    <property type="molecule type" value="Genomic_DNA"/>
</dbReference>
<evidence type="ECO:0000256" key="1">
    <source>
        <dbReference type="SAM" id="Phobius"/>
    </source>
</evidence>
<feature type="transmembrane region" description="Helical" evidence="1">
    <location>
        <begin position="63"/>
        <end position="84"/>
    </location>
</feature>
<reference evidence="2 3" key="1">
    <citation type="submission" date="2024-05" db="EMBL/GenBank/DDBJ databases">
        <authorList>
            <person name="Yi C."/>
        </authorList>
    </citation>
    <scope>NUCLEOTIDE SEQUENCE [LARGE SCALE GENOMIC DNA]</scope>
    <source>
        <strain evidence="2 3">XS13</strain>
    </source>
</reference>
<keyword evidence="1" id="KW-1133">Transmembrane helix</keyword>
<feature type="transmembrane region" description="Helical" evidence="1">
    <location>
        <begin position="148"/>
        <end position="168"/>
    </location>
</feature>
<proteinExistence type="predicted"/>
<accession>A0ABV0IM28</accession>
<keyword evidence="1" id="KW-0812">Transmembrane</keyword>
<evidence type="ECO:0000313" key="2">
    <source>
        <dbReference type="EMBL" id="MEO9249155.1"/>
    </source>
</evidence>
<organism evidence="2 3">
    <name type="scientific">Citricoccus nitrophenolicus</name>
    <dbReference type="NCBI Taxonomy" id="863575"/>
    <lineage>
        <taxon>Bacteria</taxon>
        <taxon>Bacillati</taxon>
        <taxon>Actinomycetota</taxon>
        <taxon>Actinomycetes</taxon>
        <taxon>Micrococcales</taxon>
        <taxon>Micrococcaceae</taxon>
        <taxon>Citricoccus</taxon>
    </lineage>
</organism>
<dbReference type="Proteomes" id="UP001484097">
    <property type="component" value="Unassembled WGS sequence"/>
</dbReference>
<sequence length="248" mass="27430">MRSSPSARPRPARRNWWQRCMDSDDGRLWVALLPAFPVAYAITFPALYLWGQAEERVRAPDSAAAALLFMMVFWLLYSLAYALLTLHRYRRLASARLHEDLRTVSRGSTGRFLGWWRMGSTLSWSAQLAVLALTMVVAVMLIPEARALLALRILGVLAVAASWVLLVLSQTLAYARTNAQVGGIEFAGTPDPSWGDYLSLAIFVSAMLGQGDATLCGRRVRTLMRNHVLVSFGFNSMVVATLATLLLA</sequence>
<dbReference type="InterPro" id="IPR009781">
    <property type="entry name" value="DUF1345"/>
</dbReference>
<keyword evidence="1" id="KW-0472">Membrane</keyword>
<keyword evidence="3" id="KW-1185">Reference proteome</keyword>
<protein>
    <submittedName>
        <fullName evidence="2">DUF1345 domain-containing protein</fullName>
    </submittedName>
</protein>
<dbReference type="RefSeq" id="WP_347921890.1">
    <property type="nucleotide sequence ID" value="NZ_JBDXMX010000010.1"/>
</dbReference>
<feature type="transmembrane region" description="Helical" evidence="1">
    <location>
        <begin position="28"/>
        <end position="51"/>
    </location>
</feature>